<sequence>MEVLKKKLSGVVTCTLLAFTCLNAIVPPAYAQNEGNQTIATQGTQEKEMDRTGLLSYYFKGNNFNDLALFAPNRDNTLIYDQETADFKINGHLHRKGWFN</sequence>
<name>V9WAB1_9BACL</name>
<accession>V9WAB1</accession>
<reference evidence="2 3" key="1">
    <citation type="journal article" date="2014" name="PLoS ONE">
        <title>How to Kill the Honey Bee Larva: Genomic Potential and Virulence Mechanisms of Paenibacillus larvae.</title>
        <authorList>
            <person name="Djukic M."/>
            <person name="Brzuszkiewicz E."/>
            <person name="Funfhaus A."/>
            <person name="Voss J."/>
            <person name="Gollnow K."/>
            <person name="Poppinga L."/>
            <person name="Liesegang H."/>
            <person name="Garcia-Gonzalez E."/>
            <person name="Genersch E."/>
            <person name="Daniel R."/>
        </authorList>
    </citation>
    <scope>NUCLEOTIDE SEQUENCE [LARGE SCALE GENOMIC DNA]</scope>
    <source>
        <strain evidence="2 3">DSM 25430</strain>
    </source>
</reference>
<keyword evidence="3" id="KW-1185">Reference proteome</keyword>
<evidence type="ECO:0000313" key="3">
    <source>
        <dbReference type="Proteomes" id="UP000029431"/>
    </source>
</evidence>
<feature type="signal peptide" evidence="1">
    <location>
        <begin position="1"/>
        <end position="31"/>
    </location>
</feature>
<keyword evidence="1" id="KW-0732">Signal</keyword>
<protein>
    <submittedName>
        <fullName evidence="2">Toxin-like protein</fullName>
    </submittedName>
</protein>
<dbReference type="HOGENOM" id="CLU_2303107_0_0_9"/>
<organism evidence="2 3">
    <name type="scientific">Paenibacillus larvae subsp. larvae DSM 25430</name>
    <dbReference type="NCBI Taxonomy" id="697284"/>
    <lineage>
        <taxon>Bacteria</taxon>
        <taxon>Bacillati</taxon>
        <taxon>Bacillota</taxon>
        <taxon>Bacilli</taxon>
        <taxon>Bacillales</taxon>
        <taxon>Paenibacillaceae</taxon>
        <taxon>Paenibacillus</taxon>
    </lineage>
</organism>
<evidence type="ECO:0000313" key="2">
    <source>
        <dbReference type="EMBL" id="AHD07123.1"/>
    </source>
</evidence>
<evidence type="ECO:0000256" key="1">
    <source>
        <dbReference type="SAM" id="SignalP"/>
    </source>
</evidence>
<gene>
    <name evidence="2" type="ORF">ERIC2_c33880</name>
</gene>
<feature type="chain" id="PRO_5004783989" evidence="1">
    <location>
        <begin position="32"/>
        <end position="100"/>
    </location>
</feature>
<dbReference type="EMBL" id="CP003355">
    <property type="protein sequence ID" value="AHD07123.1"/>
    <property type="molecule type" value="Genomic_DNA"/>
</dbReference>
<proteinExistence type="predicted"/>
<dbReference type="Proteomes" id="UP000029431">
    <property type="component" value="Chromosome"/>
</dbReference>
<dbReference type="AlphaFoldDB" id="V9WAB1"/>
<dbReference type="KEGG" id="plv:ERIC2_c33880"/>